<evidence type="ECO:0000313" key="2">
    <source>
        <dbReference type="EMBL" id="GFR39181.1"/>
    </source>
</evidence>
<feature type="transmembrane region" description="Helical" evidence="1">
    <location>
        <begin position="88"/>
        <end position="107"/>
    </location>
</feature>
<organism evidence="2 3">
    <name type="scientific">Insulibacter thermoxylanivorax</name>
    <dbReference type="NCBI Taxonomy" id="2749268"/>
    <lineage>
        <taxon>Bacteria</taxon>
        <taxon>Bacillati</taxon>
        <taxon>Bacillota</taxon>
        <taxon>Bacilli</taxon>
        <taxon>Bacillales</taxon>
        <taxon>Paenibacillaceae</taxon>
        <taxon>Insulibacter</taxon>
    </lineage>
</organism>
<reference evidence="2" key="2">
    <citation type="journal article" date="2021" name="Data Brief">
        <title>Draft genome sequence data of the facultative, thermophilic, xylanolytic bacterium Paenibacillus sp. strain DA-C8.</title>
        <authorList>
            <person name="Chhe C."/>
            <person name="Uke A."/>
            <person name="Baramee S."/>
            <person name="Ungkulpasvich U."/>
            <person name="Tachaapaikoon C."/>
            <person name="Pason P."/>
            <person name="Waeonukul R."/>
            <person name="Ratanakhanokchai K."/>
            <person name="Kosugi A."/>
        </authorList>
    </citation>
    <scope>NUCLEOTIDE SEQUENCE</scope>
    <source>
        <strain evidence="2">DA-C8</strain>
    </source>
</reference>
<feature type="transmembrane region" description="Helical" evidence="1">
    <location>
        <begin position="58"/>
        <end position="82"/>
    </location>
</feature>
<keyword evidence="1" id="KW-0812">Transmembrane</keyword>
<evidence type="ECO:0000313" key="3">
    <source>
        <dbReference type="Proteomes" id="UP000654993"/>
    </source>
</evidence>
<keyword evidence="3" id="KW-1185">Reference proteome</keyword>
<sequence length="261" mass="29935">MNEMRANDTSMNEMRIKETRVNELPMNEMRANESPMNETPINEVQVNERRGNRRVWRVGSITTGVTLLLMGIILAASLWTQIEAYEALSWIGPVIFILLGIEVLLYLKYADAEKTGVRYDWFSIFTVGIISTLSIVLALFISTGLYDEMQRGMQMMQRSVYVSHEPVRVPEHVEKIIVHSLSNVEHYESDTRELQLLGQLQYWSAEPLALENVDLLETNTVGSTMYVMIGTIDRRDAGWFPSRVHSQLSLFIPEGIEVIHR</sequence>
<dbReference type="EMBL" id="BMAQ01000036">
    <property type="protein sequence ID" value="GFR39181.1"/>
    <property type="molecule type" value="Genomic_DNA"/>
</dbReference>
<keyword evidence="1" id="KW-1133">Transmembrane helix</keyword>
<proteinExistence type="predicted"/>
<reference evidence="2" key="1">
    <citation type="submission" date="2020-08" db="EMBL/GenBank/DDBJ databases">
        <authorList>
            <person name="Uke A."/>
            <person name="Chhe C."/>
            <person name="Baramee S."/>
            <person name="Kosugi A."/>
        </authorList>
    </citation>
    <scope>NUCLEOTIDE SEQUENCE</scope>
    <source>
        <strain evidence="2">DA-C8</strain>
    </source>
</reference>
<dbReference type="AlphaFoldDB" id="A0A916QIJ8"/>
<name>A0A916QIJ8_9BACL</name>
<dbReference type="Proteomes" id="UP000654993">
    <property type="component" value="Unassembled WGS sequence"/>
</dbReference>
<feature type="transmembrane region" description="Helical" evidence="1">
    <location>
        <begin position="119"/>
        <end position="146"/>
    </location>
</feature>
<protein>
    <submittedName>
        <fullName evidence="2">Uncharacterized protein</fullName>
    </submittedName>
</protein>
<evidence type="ECO:0000256" key="1">
    <source>
        <dbReference type="SAM" id="Phobius"/>
    </source>
</evidence>
<comment type="caution">
    <text evidence="2">The sequence shown here is derived from an EMBL/GenBank/DDBJ whole genome shotgun (WGS) entry which is preliminary data.</text>
</comment>
<keyword evidence="1" id="KW-0472">Membrane</keyword>
<gene>
    <name evidence="2" type="ORF">PRECH8_24770</name>
</gene>
<accession>A0A916QIJ8</accession>